<organism evidence="2 3">
    <name type="scientific">Candidatus Mycoplasma haematobovis</name>
    <dbReference type="NCBI Taxonomy" id="432608"/>
    <lineage>
        <taxon>Bacteria</taxon>
        <taxon>Bacillati</taxon>
        <taxon>Mycoplasmatota</taxon>
        <taxon>Mollicutes</taxon>
        <taxon>Mycoplasmataceae</taxon>
        <taxon>Mycoplasma</taxon>
    </lineage>
</organism>
<gene>
    <name evidence="2" type="ORF">A6V39_05160</name>
</gene>
<protein>
    <submittedName>
        <fullName evidence="2">Uncharacterized protein</fullName>
    </submittedName>
</protein>
<dbReference type="AlphaFoldDB" id="A0A1A9QBH8"/>
<evidence type="ECO:0000313" key="2">
    <source>
        <dbReference type="EMBL" id="OAL09817.1"/>
    </source>
</evidence>
<name>A0A1A9QBH8_9MOLU</name>
<sequence>MSVETIQKIAAVTIVAGGLGGGYYALTGGTTGTLSGMHFALDRELIENWEEVASKYKEKDQKDLIEGIKQTSSKLASDIQKWCLGKGSTYFLGETDQTYKSYSIWCLKEANIQAVLEKKGFKWDDSKWDKKLDKYKQFQQNFITQLPENKPIPLDNLRPENISKWCEDNRIQRYRYQGDQTEYRVRAFCYWTDEEILEANKPQPPQPPQPKITDPLQSLQEE</sequence>
<dbReference type="RefSeq" id="WP_187150670.1">
    <property type="nucleotide sequence ID" value="NZ_LWUJ01000014.1"/>
</dbReference>
<evidence type="ECO:0000313" key="3">
    <source>
        <dbReference type="Proteomes" id="UP000077623"/>
    </source>
</evidence>
<reference evidence="3" key="1">
    <citation type="submission" date="2016-04" db="EMBL/GenBank/DDBJ databases">
        <authorList>
            <person name="Quiroz-Castaneda R.E."/>
            <person name="Martinez-Ocampo F."/>
        </authorList>
    </citation>
    <scope>NUCLEOTIDE SEQUENCE [LARGE SCALE GENOMIC DNA]</scope>
    <source>
        <strain evidence="3">INIFAP01</strain>
    </source>
</reference>
<feature type="region of interest" description="Disordered" evidence="1">
    <location>
        <begin position="199"/>
        <end position="222"/>
    </location>
</feature>
<dbReference type="STRING" id="432608.A6V39_05160"/>
<proteinExistence type="predicted"/>
<comment type="caution">
    <text evidence="2">The sequence shown here is derived from an EMBL/GenBank/DDBJ whole genome shotgun (WGS) entry which is preliminary data.</text>
</comment>
<dbReference type="Proteomes" id="UP000077623">
    <property type="component" value="Unassembled WGS sequence"/>
</dbReference>
<accession>A0A1A9QBH8</accession>
<evidence type="ECO:0000256" key="1">
    <source>
        <dbReference type="SAM" id="MobiDB-lite"/>
    </source>
</evidence>
<keyword evidence="3" id="KW-1185">Reference proteome</keyword>
<dbReference type="EMBL" id="LWUJ01000014">
    <property type="protein sequence ID" value="OAL09817.1"/>
    <property type="molecule type" value="Genomic_DNA"/>
</dbReference>